<dbReference type="GO" id="GO:0031390">
    <property type="term" value="C:Ctf18 RFC-like complex"/>
    <property type="evidence" value="ECO:0007669"/>
    <property type="project" value="InterPro"/>
</dbReference>
<protein>
    <submittedName>
        <fullName evidence="3">Ctf8p and Ctf18p associating protein</fullName>
    </submittedName>
</protein>
<evidence type="ECO:0000313" key="3">
    <source>
        <dbReference type="EMBL" id="WFD03635.1"/>
    </source>
</evidence>
<dbReference type="AlphaFoldDB" id="A0AAF0ISG3"/>
<evidence type="ECO:0000256" key="1">
    <source>
        <dbReference type="ARBA" id="ARBA00007017"/>
    </source>
</evidence>
<keyword evidence="2" id="KW-0235">DNA replication</keyword>
<dbReference type="Pfam" id="PF09724">
    <property type="entry name" value="Dcc1"/>
    <property type="match status" value="1"/>
</dbReference>
<dbReference type="Proteomes" id="UP001214603">
    <property type="component" value="Chromosome 5"/>
</dbReference>
<dbReference type="EMBL" id="CP119938">
    <property type="protein sequence ID" value="WFD03635.1"/>
    <property type="molecule type" value="Genomic_DNA"/>
</dbReference>
<evidence type="ECO:0000256" key="2">
    <source>
        <dbReference type="ARBA" id="ARBA00022705"/>
    </source>
</evidence>
<sequence length="416" mass="45626">MDGVALVTGASSDEKAYCLLEIPPELEAHLVPGSEAPPLTFNGRLVDEATLSTAERTYAVRQVTQSNSLLLCGVEPRDSGVQLRMLRNETSTIELVPTAARLDRLAALLDESAYAGEDHAAFGRRYTPHELRSIVQASEGELAEGLRMHHVLLLDGTSPTNPGHMRRVAPGFLYELLRVLLNQLDLLACEPDEVPYAPTLEALQMAARPEVAEKVLCDWFCAPPRPQGVPTHVALATPDIARFIGIHILREAKRMPLLAFVAEWKRALASLAAEAHLALLHGFYLLDPPPASFAAANTHTAAPADPAPDTLATAITIQYFPHTSLPLAPAQRFQDLFLLRTQWVREELVPFLDDLTRTGSKASSLESLLVKHARSSRARWTRVHAAVLLRGEIGEHGTPRARGVEECVLYQARVKY</sequence>
<dbReference type="PANTHER" id="PTHR13395">
    <property type="entry name" value="SISTER CHROMATID COHESION PROTEIN DCC1-RELATED"/>
    <property type="match status" value="1"/>
</dbReference>
<organism evidence="3 4">
    <name type="scientific">Malassezia obtusa</name>
    <dbReference type="NCBI Taxonomy" id="76774"/>
    <lineage>
        <taxon>Eukaryota</taxon>
        <taxon>Fungi</taxon>
        <taxon>Dikarya</taxon>
        <taxon>Basidiomycota</taxon>
        <taxon>Ustilaginomycotina</taxon>
        <taxon>Malasseziomycetes</taxon>
        <taxon>Malasseziales</taxon>
        <taxon>Malasseziaceae</taxon>
        <taxon>Malassezia</taxon>
    </lineage>
</organism>
<dbReference type="PANTHER" id="PTHR13395:SF6">
    <property type="entry name" value="SISTER CHROMATID COHESION PROTEIN DCC1"/>
    <property type="match status" value="1"/>
</dbReference>
<evidence type="ECO:0000313" key="4">
    <source>
        <dbReference type="Proteomes" id="UP001214603"/>
    </source>
</evidence>
<dbReference type="GO" id="GO:0034088">
    <property type="term" value="P:maintenance of mitotic sister chromatid cohesion"/>
    <property type="evidence" value="ECO:0007669"/>
    <property type="project" value="TreeGrafter"/>
</dbReference>
<reference evidence="3" key="1">
    <citation type="submission" date="2023-03" db="EMBL/GenBank/DDBJ databases">
        <title>Mating type loci evolution in Malassezia.</title>
        <authorList>
            <person name="Coelho M.A."/>
        </authorList>
    </citation>
    <scope>NUCLEOTIDE SEQUENCE</scope>
    <source>
        <strain evidence="3">CBS 7876</strain>
    </source>
</reference>
<dbReference type="GO" id="GO:0006260">
    <property type="term" value="P:DNA replication"/>
    <property type="evidence" value="ECO:0007669"/>
    <property type="project" value="UniProtKB-KW"/>
</dbReference>
<gene>
    <name evidence="3" type="primary">DCC1</name>
    <name evidence="3" type="ORF">MOBT1_002328</name>
</gene>
<dbReference type="GO" id="GO:0000785">
    <property type="term" value="C:chromatin"/>
    <property type="evidence" value="ECO:0007669"/>
    <property type="project" value="TreeGrafter"/>
</dbReference>
<keyword evidence="4" id="KW-1185">Reference proteome</keyword>
<dbReference type="InterPro" id="IPR019128">
    <property type="entry name" value="Dcc1"/>
</dbReference>
<comment type="similarity">
    <text evidence="1">Belongs to the DCC1 family.</text>
</comment>
<dbReference type="GO" id="GO:0000775">
    <property type="term" value="C:chromosome, centromeric region"/>
    <property type="evidence" value="ECO:0007669"/>
    <property type="project" value="TreeGrafter"/>
</dbReference>
<accession>A0AAF0ISG3</accession>
<proteinExistence type="inferred from homology"/>
<name>A0AAF0ISG3_9BASI</name>